<accession>A0A699Z412</accession>
<organism evidence="12 13">
    <name type="scientific">Haematococcus lacustris</name>
    <name type="common">Green alga</name>
    <name type="synonym">Haematococcus pluvialis</name>
    <dbReference type="NCBI Taxonomy" id="44745"/>
    <lineage>
        <taxon>Eukaryota</taxon>
        <taxon>Viridiplantae</taxon>
        <taxon>Chlorophyta</taxon>
        <taxon>core chlorophytes</taxon>
        <taxon>Chlorophyceae</taxon>
        <taxon>CS clade</taxon>
        <taxon>Chlamydomonadales</taxon>
        <taxon>Haematococcaceae</taxon>
        <taxon>Haematococcus</taxon>
    </lineage>
</organism>
<feature type="region of interest" description="Disordered" evidence="11">
    <location>
        <begin position="1"/>
        <end position="20"/>
    </location>
</feature>
<comment type="function">
    <text evidence="9">Required for proper chromosome segregation during mitosis and error-free mitotic progression.</text>
</comment>
<evidence type="ECO:0000313" key="13">
    <source>
        <dbReference type="Proteomes" id="UP000485058"/>
    </source>
</evidence>
<evidence type="ECO:0000256" key="6">
    <source>
        <dbReference type="ARBA" id="ARBA00022934"/>
    </source>
</evidence>
<evidence type="ECO:0000256" key="7">
    <source>
        <dbReference type="ARBA" id="ARBA00023054"/>
    </source>
</evidence>
<evidence type="ECO:0000256" key="4">
    <source>
        <dbReference type="ARBA" id="ARBA00022454"/>
    </source>
</evidence>
<gene>
    <name evidence="12" type="ORF">HaLaN_05439</name>
</gene>
<dbReference type="OrthoDB" id="537984at2759"/>
<keyword evidence="5" id="KW-0597">Phosphoprotein</keyword>
<protein>
    <recommendedName>
        <fullName evidence="3">Coiled-coil domain-containing protein 86</fullName>
    </recommendedName>
</protein>
<keyword evidence="13" id="KW-1185">Reference proteome</keyword>
<evidence type="ECO:0000256" key="1">
    <source>
        <dbReference type="ARBA" id="ARBA00004286"/>
    </source>
</evidence>
<evidence type="ECO:0000256" key="2">
    <source>
        <dbReference type="ARBA" id="ARBA00004604"/>
    </source>
</evidence>
<dbReference type="GO" id="GO:0005730">
    <property type="term" value="C:nucleolus"/>
    <property type="evidence" value="ECO:0007669"/>
    <property type="project" value="UniProtKB-SubCell"/>
</dbReference>
<keyword evidence="8" id="KW-0539">Nucleus</keyword>
<keyword evidence="4" id="KW-0158">Chromosome</keyword>
<keyword evidence="7 10" id="KW-0175">Coiled coil</keyword>
<dbReference type="GO" id="GO:0005694">
    <property type="term" value="C:chromosome"/>
    <property type="evidence" value="ECO:0007669"/>
    <property type="project" value="UniProtKB-SubCell"/>
</dbReference>
<name>A0A699Z412_HAELA</name>
<comment type="subcellular location">
    <subcellularLocation>
        <location evidence="1">Chromosome</location>
    </subcellularLocation>
    <subcellularLocation>
        <location evidence="2">Nucleus</location>
        <location evidence="2">Nucleolus</location>
    </subcellularLocation>
</comment>
<dbReference type="Proteomes" id="UP000485058">
    <property type="component" value="Unassembled WGS sequence"/>
</dbReference>
<feature type="region of interest" description="Disordered" evidence="11">
    <location>
        <begin position="176"/>
        <end position="195"/>
    </location>
</feature>
<evidence type="ECO:0000256" key="11">
    <source>
        <dbReference type="SAM" id="MobiDB-lite"/>
    </source>
</evidence>
<dbReference type="InterPro" id="IPR026570">
    <property type="entry name" value="CCDC86"/>
</dbReference>
<evidence type="ECO:0000256" key="5">
    <source>
        <dbReference type="ARBA" id="ARBA00022553"/>
    </source>
</evidence>
<comment type="caution">
    <text evidence="12">The sequence shown here is derived from an EMBL/GenBank/DDBJ whole genome shotgun (WGS) entry which is preliminary data.</text>
</comment>
<dbReference type="AlphaFoldDB" id="A0A699Z412"/>
<evidence type="ECO:0000256" key="3">
    <source>
        <dbReference type="ARBA" id="ARBA00016738"/>
    </source>
</evidence>
<evidence type="ECO:0000256" key="9">
    <source>
        <dbReference type="ARBA" id="ARBA00093307"/>
    </source>
</evidence>
<feature type="compositionally biased region" description="Basic residues" evidence="11">
    <location>
        <begin position="178"/>
        <end position="189"/>
    </location>
</feature>
<dbReference type="PANTHER" id="PTHR13557">
    <property type="entry name" value="COILED-COIL DOMAIN-CONTAINING PROTEIN 86"/>
    <property type="match status" value="1"/>
</dbReference>
<reference evidence="12 13" key="1">
    <citation type="submission" date="2020-02" db="EMBL/GenBank/DDBJ databases">
        <title>Draft genome sequence of Haematococcus lacustris strain NIES-144.</title>
        <authorList>
            <person name="Morimoto D."/>
            <person name="Nakagawa S."/>
            <person name="Yoshida T."/>
            <person name="Sawayama S."/>
        </authorList>
    </citation>
    <scope>NUCLEOTIDE SEQUENCE [LARGE SCALE GENOMIC DNA]</scope>
    <source>
        <strain evidence="12 13">NIES-144</strain>
    </source>
</reference>
<dbReference type="EMBL" id="BLLF01000292">
    <property type="protein sequence ID" value="GFH10172.1"/>
    <property type="molecule type" value="Genomic_DNA"/>
</dbReference>
<proteinExistence type="predicted"/>
<evidence type="ECO:0000256" key="8">
    <source>
        <dbReference type="ARBA" id="ARBA00023242"/>
    </source>
</evidence>
<sequence length="195" mass="21689">MGQQEPVEWHPTQHPVPERHDYRCAVLGPKGYKEKGKRKLDDMQALHDQDLEQAAAQMTDTLDSASKLDEAAVAQPSSKRRKGEDGGGIPVSGRTWKVSAQRAAIVMKAKTGSTWEKKIAVKASREAFVQQKKEAVTAAKEKRKAKALQRKAAMERKKANKAKSEVVQKITNSATVKKMMKSKKQRKLIKTADTN</sequence>
<feature type="coiled-coil region" evidence="10">
    <location>
        <begin position="138"/>
        <end position="165"/>
    </location>
</feature>
<evidence type="ECO:0000313" key="12">
    <source>
        <dbReference type="EMBL" id="GFH10172.1"/>
    </source>
</evidence>
<evidence type="ECO:0000256" key="10">
    <source>
        <dbReference type="SAM" id="Coils"/>
    </source>
</evidence>
<feature type="region of interest" description="Disordered" evidence="11">
    <location>
        <begin position="57"/>
        <end position="93"/>
    </location>
</feature>
<dbReference type="PANTHER" id="PTHR13557:SF1">
    <property type="entry name" value="COILED-COIL DOMAIN-CONTAINING PROTEIN 86"/>
    <property type="match status" value="1"/>
</dbReference>
<keyword evidence="6" id="KW-0164">Citrullination</keyword>